<evidence type="ECO:0000313" key="1">
    <source>
        <dbReference type="EMBL" id="RLZ08583.1"/>
    </source>
</evidence>
<proteinExistence type="predicted"/>
<accession>A0A3L9M7R6</accession>
<evidence type="ECO:0000313" key="2">
    <source>
        <dbReference type="Proteomes" id="UP000275348"/>
    </source>
</evidence>
<name>A0A3L9M7R6_9FLAO</name>
<dbReference type="Proteomes" id="UP000275348">
    <property type="component" value="Unassembled WGS sequence"/>
</dbReference>
<comment type="caution">
    <text evidence="1">The sequence shown here is derived from an EMBL/GenBank/DDBJ whole genome shotgun (WGS) entry which is preliminary data.</text>
</comment>
<dbReference type="OrthoDB" id="1453859at2"/>
<keyword evidence="2" id="KW-1185">Reference proteome</keyword>
<organism evidence="1 2">
    <name type="scientific">Faecalibacter macacae</name>
    <dbReference type="NCBI Taxonomy" id="1859289"/>
    <lineage>
        <taxon>Bacteria</taxon>
        <taxon>Pseudomonadati</taxon>
        <taxon>Bacteroidota</taxon>
        <taxon>Flavobacteriia</taxon>
        <taxon>Flavobacteriales</taxon>
        <taxon>Weeksellaceae</taxon>
        <taxon>Faecalibacter</taxon>
    </lineage>
</organism>
<dbReference type="EMBL" id="RDOJ01000013">
    <property type="protein sequence ID" value="RLZ08583.1"/>
    <property type="molecule type" value="Genomic_DNA"/>
</dbReference>
<dbReference type="RefSeq" id="WP_121935013.1">
    <property type="nucleotide sequence ID" value="NZ_RDOJ01000013.1"/>
</dbReference>
<reference evidence="1 2" key="1">
    <citation type="submission" date="2018-10" db="EMBL/GenBank/DDBJ databases">
        <authorList>
            <person name="Chen X."/>
        </authorList>
    </citation>
    <scope>NUCLEOTIDE SEQUENCE [LARGE SCALE GENOMIC DNA]</scope>
    <source>
        <strain evidence="1 2">YIM 102668</strain>
    </source>
</reference>
<gene>
    <name evidence="1" type="ORF">EAH69_09725</name>
</gene>
<sequence length="63" mass="7555">MSKPIKQVTIELHSDIRKDYERMSMPCSKYGVQKLTDKFIFCELAARYYKAPTTIEKIIYNRY</sequence>
<dbReference type="AlphaFoldDB" id="A0A3L9M7R6"/>
<protein>
    <submittedName>
        <fullName evidence="1">Uncharacterized protein</fullName>
    </submittedName>
</protein>